<feature type="compositionally biased region" description="Low complexity" evidence="11">
    <location>
        <begin position="545"/>
        <end position="557"/>
    </location>
</feature>
<organism evidence="14 15">
    <name type="scientific">Enhydra lutris kenyoni</name>
    <name type="common">northern sea otter</name>
    <dbReference type="NCBI Taxonomy" id="391180"/>
    <lineage>
        <taxon>Eukaryota</taxon>
        <taxon>Metazoa</taxon>
        <taxon>Chordata</taxon>
        <taxon>Craniata</taxon>
        <taxon>Vertebrata</taxon>
        <taxon>Euteleostomi</taxon>
        <taxon>Mammalia</taxon>
        <taxon>Eutheria</taxon>
        <taxon>Laurasiatheria</taxon>
        <taxon>Carnivora</taxon>
        <taxon>Caniformia</taxon>
        <taxon>Musteloidea</taxon>
        <taxon>Mustelidae</taxon>
        <taxon>Lutrinae</taxon>
        <taxon>Enhydra</taxon>
    </lineage>
</organism>
<evidence type="ECO:0000256" key="4">
    <source>
        <dbReference type="ARBA" id="ARBA00022968"/>
    </source>
</evidence>
<keyword evidence="9" id="KW-0464">Manganese</keyword>
<dbReference type="GO" id="GO:0005794">
    <property type="term" value="C:Golgi apparatus"/>
    <property type="evidence" value="ECO:0007669"/>
    <property type="project" value="TreeGrafter"/>
</dbReference>
<comment type="subcellular location">
    <subcellularLocation>
        <location evidence="10">Endomembrane system</location>
        <topology evidence="10">Single-pass type II membrane protein</topology>
    </subcellularLocation>
</comment>
<comment type="cofactor">
    <cofactor evidence="1">
        <name>Mn(2+)</name>
        <dbReference type="ChEBI" id="CHEBI:29035"/>
    </cofactor>
</comment>
<evidence type="ECO:0000256" key="12">
    <source>
        <dbReference type="SAM" id="Phobius"/>
    </source>
</evidence>
<evidence type="ECO:0000256" key="10">
    <source>
        <dbReference type="ARBA" id="ARBA00060399"/>
    </source>
</evidence>
<evidence type="ECO:0000256" key="1">
    <source>
        <dbReference type="ARBA" id="ARBA00001936"/>
    </source>
</evidence>
<comment type="similarity">
    <text evidence="2">Belongs to the glycosyltransferase 2 family. GalNAc-T subfamily.</text>
</comment>
<dbReference type="Gene3D" id="3.90.550.10">
    <property type="entry name" value="Spore Coat Polysaccharide Biosynthesis Protein SpsA, Chain A"/>
    <property type="match status" value="1"/>
</dbReference>
<dbReference type="PANTHER" id="PTHR11675">
    <property type="entry name" value="N-ACETYLGALACTOSAMINYLTRANSFERASE"/>
    <property type="match status" value="1"/>
</dbReference>
<dbReference type="CDD" id="cd02510">
    <property type="entry name" value="pp-GalNAc-T"/>
    <property type="match status" value="1"/>
</dbReference>
<dbReference type="KEGG" id="elk:111154392"/>
<dbReference type="OrthoDB" id="5988548at2759"/>
<evidence type="ECO:0000256" key="11">
    <source>
        <dbReference type="SAM" id="MobiDB-lite"/>
    </source>
</evidence>
<accession>A0A2Y9K7F4</accession>
<keyword evidence="3 12" id="KW-0812">Transmembrane</keyword>
<dbReference type="SUPFAM" id="SSF53448">
    <property type="entry name" value="Nucleotide-diphospho-sugar transferases"/>
    <property type="match status" value="1"/>
</dbReference>
<dbReference type="FunFam" id="3.90.550.10:FF:000053">
    <property type="entry name" value="Polypeptide N-acetylgalactosaminyltransferase"/>
    <property type="match status" value="1"/>
</dbReference>
<dbReference type="PANTHER" id="PTHR11675:SF17">
    <property type="entry name" value="INACTIVE POLYPEPTIDE N-ACETYLGALACTOSAMINYLTRANSFERASE-LIKE PROTEIN 5"/>
    <property type="match status" value="1"/>
</dbReference>
<evidence type="ECO:0000256" key="2">
    <source>
        <dbReference type="ARBA" id="ARBA00005680"/>
    </source>
</evidence>
<evidence type="ECO:0000256" key="8">
    <source>
        <dbReference type="ARBA" id="ARBA00023180"/>
    </source>
</evidence>
<dbReference type="InterPro" id="IPR001173">
    <property type="entry name" value="Glyco_trans_2-like"/>
</dbReference>
<dbReference type="STRING" id="391180.A0A2Y9K7F4"/>
<reference evidence="15" key="1">
    <citation type="submission" date="2025-08" db="UniProtKB">
        <authorList>
            <consortium name="RefSeq"/>
        </authorList>
    </citation>
    <scope>IDENTIFICATION</scope>
    <source>
        <tissue evidence="15">Blood</tissue>
    </source>
</reference>
<evidence type="ECO:0000256" key="9">
    <source>
        <dbReference type="ARBA" id="ARBA00023211"/>
    </source>
</evidence>
<evidence type="ECO:0000256" key="7">
    <source>
        <dbReference type="ARBA" id="ARBA00023157"/>
    </source>
</evidence>
<evidence type="ECO:0000256" key="5">
    <source>
        <dbReference type="ARBA" id="ARBA00022989"/>
    </source>
</evidence>
<evidence type="ECO:0000256" key="6">
    <source>
        <dbReference type="ARBA" id="ARBA00023136"/>
    </source>
</evidence>
<proteinExistence type="inferred from homology"/>
<keyword evidence="14" id="KW-1185">Reference proteome</keyword>
<dbReference type="Proteomes" id="UP000248482">
    <property type="component" value="Unplaced"/>
</dbReference>
<dbReference type="RefSeq" id="XP_022369637.1">
    <property type="nucleotide sequence ID" value="XM_022513929.1"/>
</dbReference>
<keyword evidence="6 12" id="KW-0472">Membrane</keyword>
<name>A0A2Y9K7F4_ENHLU</name>
<evidence type="ECO:0000313" key="15">
    <source>
        <dbReference type="RefSeq" id="XP_022369637.1"/>
    </source>
</evidence>
<evidence type="ECO:0000259" key="13">
    <source>
        <dbReference type="Pfam" id="PF00535"/>
    </source>
</evidence>
<keyword evidence="4" id="KW-0735">Signal-anchor</keyword>
<dbReference type="AlphaFoldDB" id="A0A2Y9K7F4"/>
<dbReference type="InterPro" id="IPR029044">
    <property type="entry name" value="Nucleotide-diphossugar_trans"/>
</dbReference>
<keyword evidence="8" id="KW-0325">Glycoprotein</keyword>
<keyword evidence="5 12" id="KW-1133">Transmembrane helix</keyword>
<dbReference type="Pfam" id="PF00535">
    <property type="entry name" value="Glycos_transf_2"/>
    <property type="match status" value="1"/>
</dbReference>
<protein>
    <submittedName>
        <fullName evidence="15">LOW QUALITY PROTEIN: inactive polypeptide N-acetylgalactosaminyltransferase-like protein 5</fullName>
    </submittedName>
</protein>
<feature type="region of interest" description="Disordered" evidence="11">
    <location>
        <begin position="513"/>
        <end position="616"/>
    </location>
</feature>
<dbReference type="GO" id="GO:0007286">
    <property type="term" value="P:spermatid development"/>
    <property type="evidence" value="ECO:0007669"/>
    <property type="project" value="TreeGrafter"/>
</dbReference>
<evidence type="ECO:0000256" key="3">
    <source>
        <dbReference type="ARBA" id="ARBA00022692"/>
    </source>
</evidence>
<feature type="domain" description="Glycosyltransferase 2-like" evidence="13">
    <location>
        <begin position="142"/>
        <end position="324"/>
    </location>
</feature>
<feature type="transmembrane region" description="Helical" evidence="12">
    <location>
        <begin position="9"/>
        <end position="27"/>
    </location>
</feature>
<gene>
    <name evidence="15" type="primary">LOC111154392</name>
</gene>
<evidence type="ECO:0000313" key="14">
    <source>
        <dbReference type="Proteomes" id="UP000248482"/>
    </source>
</evidence>
<dbReference type="InterPro" id="IPR045885">
    <property type="entry name" value="GalNAc-T"/>
</dbReference>
<sequence length="656" mass="74093">MRGVTFQCLFYGSLIFGIWTALLYVYIHHNHVSNLEKKNQGTALIWSLGKKLQQQITRDPKQIPRLHVRFEMPDKYETTEYKTFLRSGKDTNYSKPEYIAGFLKYGFNAILSKSLGSERDVPDTRNKMCLQKHYPANLPTASVVICFYNEEFNALFRTMSSVINLTPQYLLEEIVLVDDMSDFDDLKEKLDHHLEIFRGKIKFIRNKQREGLIRSRLMGAARASGDVLVFLDSHCEVNRVWLQPLLHAIAKDPRMVVCPLIDPIDHETLEYRPSPAVRGAFNWHLEFKWDNVFSYETDGPEGSTRPIRSPAMAGGIFAINRHYFNEIGQYDRDMKLSGAENMELSLRIWMCGGQLFILPCSRVGLINKPRFPNRPGFMKSVTYNNLRLVHVWLDQYKEQFFLRQPGLKSVAYGNISERVELRKRLGCKPFQWYLDNVFPELETSGQPKKRKQIIFINEGLKTSEIFNTAKNTVPDLMRVWNNMKLCDMQKKPKPPVTDPQGRRRAGSFANAADFASATPGAGGDVTHARGRGLLSRGSRGKRAQSETAARESAASTAPVPQASGSGARPRDPKAEGCARGLTPGCPLRSRTASTAPGDWVLTEEPPAGPGAPLSAGLGRAGVAEPWARGSRRCFSERGSEPCGSVFREKEVVRQRR</sequence>
<keyword evidence="7" id="KW-1015">Disulfide bond</keyword>
<dbReference type="GeneID" id="111154392"/>